<dbReference type="Proteomes" id="UP001592581">
    <property type="component" value="Unassembled WGS sequence"/>
</dbReference>
<proteinExistence type="predicted"/>
<dbReference type="RefSeq" id="WP_380564210.1">
    <property type="nucleotide sequence ID" value="NZ_JBEUKS010000003.1"/>
</dbReference>
<sequence>MPTPSAADPSTAASSGPPTSPAAPGAAVPAVRDSFAVLQATYNDSCGSTTANCEYFLDRLLTNLDDLQNSMKASPKGAAHFAKPLAWIAQMQTTLAGDYGFDNLHKHQSLLVSTRDRINTWIQAYPDDYR</sequence>
<comment type="caution">
    <text evidence="2">The sequence shown here is derived from an EMBL/GenBank/DDBJ whole genome shotgun (WGS) entry which is preliminary data.</text>
</comment>
<keyword evidence="3" id="KW-1185">Reference proteome</keyword>
<evidence type="ECO:0000256" key="1">
    <source>
        <dbReference type="SAM" id="MobiDB-lite"/>
    </source>
</evidence>
<protein>
    <submittedName>
        <fullName evidence="2">Uncharacterized protein</fullName>
    </submittedName>
</protein>
<dbReference type="EMBL" id="JBEUKS010000003">
    <property type="protein sequence ID" value="MFC1438647.1"/>
    <property type="molecule type" value="Genomic_DNA"/>
</dbReference>
<name>A0ABV6XKD0_9ACTN</name>
<accession>A0ABV6XKD0</accession>
<evidence type="ECO:0000313" key="3">
    <source>
        <dbReference type="Proteomes" id="UP001592581"/>
    </source>
</evidence>
<gene>
    <name evidence="2" type="ORF">ABUW04_10295</name>
</gene>
<evidence type="ECO:0000313" key="2">
    <source>
        <dbReference type="EMBL" id="MFC1438647.1"/>
    </source>
</evidence>
<organism evidence="2 3">
    <name type="scientific">Streptacidiphilus jeojiensis</name>
    <dbReference type="NCBI Taxonomy" id="3229225"/>
    <lineage>
        <taxon>Bacteria</taxon>
        <taxon>Bacillati</taxon>
        <taxon>Actinomycetota</taxon>
        <taxon>Actinomycetes</taxon>
        <taxon>Kitasatosporales</taxon>
        <taxon>Streptomycetaceae</taxon>
        <taxon>Streptacidiphilus</taxon>
    </lineage>
</organism>
<reference evidence="2 3" key="1">
    <citation type="submission" date="2024-06" db="EMBL/GenBank/DDBJ databases">
        <authorList>
            <person name="Lee S.D."/>
        </authorList>
    </citation>
    <scope>NUCLEOTIDE SEQUENCE [LARGE SCALE GENOMIC DNA]</scope>
    <source>
        <strain evidence="2 3">N1-10</strain>
    </source>
</reference>
<feature type="region of interest" description="Disordered" evidence="1">
    <location>
        <begin position="1"/>
        <end position="26"/>
    </location>
</feature>